<dbReference type="InterPro" id="IPR042532">
    <property type="entry name" value="EXOC3/Sec6_C"/>
</dbReference>
<evidence type="ECO:0000256" key="2">
    <source>
        <dbReference type="SAM" id="MobiDB-lite"/>
    </source>
</evidence>
<dbReference type="Gene3D" id="1.10.357.70">
    <property type="entry name" value="Exocyst complex component Sec6, C-terminal domain"/>
    <property type="match status" value="1"/>
</dbReference>
<dbReference type="GeneID" id="108443924"/>
<reference evidence="3" key="3">
    <citation type="submission" date="2025-09" db="UniProtKB">
        <authorList>
            <consortium name="Ensembl"/>
        </authorList>
    </citation>
    <scope>IDENTIFICATION</scope>
</reference>
<organism evidence="3 4">
    <name type="scientific">Pygocentrus nattereri</name>
    <name type="common">Red-bellied piranha</name>
    <dbReference type="NCBI Taxonomy" id="42514"/>
    <lineage>
        <taxon>Eukaryota</taxon>
        <taxon>Metazoa</taxon>
        <taxon>Chordata</taxon>
        <taxon>Craniata</taxon>
        <taxon>Vertebrata</taxon>
        <taxon>Euteleostomi</taxon>
        <taxon>Actinopterygii</taxon>
        <taxon>Neopterygii</taxon>
        <taxon>Teleostei</taxon>
        <taxon>Ostariophysi</taxon>
        <taxon>Characiformes</taxon>
        <taxon>Characoidei</taxon>
        <taxon>Pygocentrus</taxon>
    </lineage>
</organism>
<dbReference type="InterPro" id="IPR010326">
    <property type="entry name" value="EXOC3/Sec6"/>
</dbReference>
<reference evidence="3 4" key="1">
    <citation type="submission" date="2020-10" db="EMBL/GenBank/DDBJ databases">
        <title>Pygocentrus nattereri (red-bellied piranha) genome, fPygNat1, primary haplotype.</title>
        <authorList>
            <person name="Myers G."/>
            <person name="Meyer A."/>
            <person name="Karagic N."/>
            <person name="Pippel M."/>
            <person name="Winkler S."/>
            <person name="Tracey A."/>
            <person name="Wood J."/>
            <person name="Formenti G."/>
            <person name="Howe K."/>
            <person name="Fedrigo O."/>
            <person name="Jarvis E.D."/>
        </authorList>
    </citation>
    <scope>NUCLEOTIDE SEQUENCE [LARGE SCALE GENOMIC DNA]</scope>
</reference>
<feature type="compositionally biased region" description="Polar residues" evidence="2">
    <location>
        <begin position="97"/>
        <end position="117"/>
    </location>
</feature>
<name>A0A3B4ERI1_PYGNA</name>
<dbReference type="AlphaFoldDB" id="A0A3B4ERI1"/>
<accession>A0A3B4ERI1</accession>
<dbReference type="GO" id="GO:0000145">
    <property type="term" value="C:exocyst"/>
    <property type="evidence" value="ECO:0007669"/>
    <property type="project" value="InterPro"/>
</dbReference>
<dbReference type="PANTHER" id="PTHR21292:SF7">
    <property type="entry name" value="EXOCYST COMPLEX COMPONENT 3-LIKE 2"/>
    <property type="match status" value="1"/>
</dbReference>
<keyword evidence="4" id="KW-1185">Reference proteome</keyword>
<feature type="compositionally biased region" description="Polar residues" evidence="2">
    <location>
        <begin position="35"/>
        <end position="44"/>
    </location>
</feature>
<dbReference type="Pfam" id="PF06046">
    <property type="entry name" value="Sec6"/>
    <property type="match status" value="1"/>
</dbReference>
<evidence type="ECO:0000313" key="3">
    <source>
        <dbReference type="Ensembl" id="ENSPNAP00000037766.2"/>
    </source>
</evidence>
<proteinExistence type="inferred from homology"/>
<evidence type="ECO:0000256" key="1">
    <source>
        <dbReference type="ARBA" id="ARBA00009447"/>
    </source>
</evidence>
<sequence length="794" mass="91025">MPTGRMADNGRGEADGAYDNNEIPPWDEEPHTMETMENSRSQINVKEKKHGVIVSFRGSMRRVGEKSPLSLKRKGSKNKTETGNISDTRVHPPPSDLLQSPKNQKSQPSHSRTQSDSVVHLGGELPKKREPGRWSFRMGSKKEKTAPPTPKKEQLEVVTEILISGEVRTPEVTAGALEEKWAYTLPEIPLAPLSVMQIYKLIEMEVLEEAYLNLLSLRLEFQHDQKALGEEASSVELSHKEKDLNLLYRALWNKLTDIVRQSCALPSRNKELLVLVACIIEEEEKREGDLGGMVGWRKAWREAVQEGLKDTLKGVHLDSHEQSTSWLAVHLGLLGKAIVEDLEKVKIELVSSYPPSFNVFETYVSSCHEVVGEHLKGLLGKVTETKDYHALLDFIIHRYQSEKVMGSISLQPELKEEQRTLTLDGDFLDQIKTGYCSRMQADVRSSLDKVIELEHEEMWKDSRKPDIDEDLYNSHIHMDIWTNIKGKFQAARGLDVNLEQKVMCTCLDELNKFPRRFESAFVEWSSAVLDSPLWAIYHVTYINSFSALKEHMEGYSESCPQQVEQLGKEVDGLIHRLSQALVEHFKTDVKPFLRRMMTRKWLSSDEDFQQLAKRVETLSQQCKHMSPQHAQELVSEVHYFVVKEYISQLMKNNYSCKNRKNERAASKMSEQWGELRELFQEMNSEENWLYPVGDHLSKIVGQKTKSEIKNNLKPLIDDYPDIGKKHLSAVLYFRGMIRGRERQVILQKLTELKRLHSNAGNMQHAFFTEIQPAVNTDCLANMPFSCFSVLIPES</sequence>
<dbReference type="Proteomes" id="UP001501920">
    <property type="component" value="Chromosome 5"/>
</dbReference>
<comment type="similarity">
    <text evidence="1">Belongs to the SEC6 family.</text>
</comment>
<evidence type="ECO:0008006" key="5">
    <source>
        <dbReference type="Google" id="ProtNLM"/>
    </source>
</evidence>
<protein>
    <recommendedName>
        <fullName evidence="5">Exocyst complex component Sec6</fullName>
    </recommendedName>
</protein>
<dbReference type="GO" id="GO:0006887">
    <property type="term" value="P:exocytosis"/>
    <property type="evidence" value="ECO:0007669"/>
    <property type="project" value="InterPro"/>
</dbReference>
<reference evidence="3" key="2">
    <citation type="submission" date="2025-08" db="UniProtKB">
        <authorList>
            <consortium name="Ensembl"/>
        </authorList>
    </citation>
    <scope>IDENTIFICATION</scope>
</reference>
<feature type="region of interest" description="Disordered" evidence="2">
    <location>
        <begin position="1"/>
        <end position="152"/>
    </location>
</feature>
<dbReference type="GeneTree" id="ENSGT01030000234613"/>
<dbReference type="OMA" id="MDVHMLV"/>
<gene>
    <name evidence="3" type="primary">EXOC3L4</name>
</gene>
<feature type="compositionally biased region" description="Basic and acidic residues" evidence="2">
    <location>
        <begin position="140"/>
        <end position="152"/>
    </location>
</feature>
<dbReference type="GO" id="GO:0051601">
    <property type="term" value="P:exocyst localization"/>
    <property type="evidence" value="ECO:0007669"/>
    <property type="project" value="TreeGrafter"/>
</dbReference>
<dbReference type="GO" id="GO:0000149">
    <property type="term" value="F:SNARE binding"/>
    <property type="evidence" value="ECO:0007669"/>
    <property type="project" value="TreeGrafter"/>
</dbReference>
<dbReference type="Ensembl" id="ENSPNAT00000034594.2">
    <property type="protein sequence ID" value="ENSPNAP00000037766.2"/>
    <property type="gene ID" value="ENSPNAG00000004678.2"/>
</dbReference>
<evidence type="ECO:0000313" key="4">
    <source>
        <dbReference type="Proteomes" id="UP001501920"/>
    </source>
</evidence>
<dbReference type="PANTHER" id="PTHR21292">
    <property type="entry name" value="EXOCYST COMPLEX COMPONENT SEC6-RELATED"/>
    <property type="match status" value="1"/>
</dbReference>